<comment type="caution">
    <text evidence="2">The sequence shown here is derived from an EMBL/GenBank/DDBJ whole genome shotgun (WGS) entry which is preliminary data.</text>
</comment>
<sequence length="139" mass="15405">MDVNYVLRFCSSHNMSVVVIVLPLDGAAELSSAVLALLAALMAKIRPSDDRMVEVHGLPEDALQAVVGLQLDLGGVRLLLHKVKKRLHFPPCEGQHGVQVIHHPVLWREGEGMAKKDMKKGRKETMCKTDCQHFCESDN</sequence>
<proteinExistence type="predicted"/>
<evidence type="ECO:0000313" key="2">
    <source>
        <dbReference type="EMBL" id="TNN43414.1"/>
    </source>
</evidence>
<keyword evidence="1" id="KW-1133">Transmembrane helix</keyword>
<feature type="transmembrane region" description="Helical" evidence="1">
    <location>
        <begin position="20"/>
        <end position="43"/>
    </location>
</feature>
<keyword evidence="1" id="KW-0812">Transmembrane</keyword>
<dbReference type="Proteomes" id="UP000314294">
    <property type="component" value="Unassembled WGS sequence"/>
</dbReference>
<organism evidence="2 3">
    <name type="scientific">Liparis tanakae</name>
    <name type="common">Tanaka's snailfish</name>
    <dbReference type="NCBI Taxonomy" id="230148"/>
    <lineage>
        <taxon>Eukaryota</taxon>
        <taxon>Metazoa</taxon>
        <taxon>Chordata</taxon>
        <taxon>Craniata</taxon>
        <taxon>Vertebrata</taxon>
        <taxon>Euteleostomi</taxon>
        <taxon>Actinopterygii</taxon>
        <taxon>Neopterygii</taxon>
        <taxon>Teleostei</taxon>
        <taxon>Neoteleostei</taxon>
        <taxon>Acanthomorphata</taxon>
        <taxon>Eupercaria</taxon>
        <taxon>Perciformes</taxon>
        <taxon>Cottioidei</taxon>
        <taxon>Cottales</taxon>
        <taxon>Liparidae</taxon>
        <taxon>Liparis</taxon>
    </lineage>
</organism>
<name>A0A4Z2FRS5_9TELE</name>
<reference evidence="2 3" key="1">
    <citation type="submission" date="2019-03" db="EMBL/GenBank/DDBJ databases">
        <title>First draft genome of Liparis tanakae, snailfish: a comprehensive survey of snailfish specific genes.</title>
        <authorList>
            <person name="Kim W."/>
            <person name="Song I."/>
            <person name="Jeong J.-H."/>
            <person name="Kim D."/>
            <person name="Kim S."/>
            <person name="Ryu S."/>
            <person name="Song J.Y."/>
            <person name="Lee S.K."/>
        </authorList>
    </citation>
    <scope>NUCLEOTIDE SEQUENCE [LARGE SCALE GENOMIC DNA]</scope>
    <source>
        <tissue evidence="2">Muscle</tissue>
    </source>
</reference>
<accession>A0A4Z2FRS5</accession>
<dbReference type="EMBL" id="SRLO01000967">
    <property type="protein sequence ID" value="TNN43414.1"/>
    <property type="molecule type" value="Genomic_DNA"/>
</dbReference>
<keyword evidence="1" id="KW-0472">Membrane</keyword>
<dbReference type="AlphaFoldDB" id="A0A4Z2FRS5"/>
<evidence type="ECO:0000313" key="3">
    <source>
        <dbReference type="Proteomes" id="UP000314294"/>
    </source>
</evidence>
<keyword evidence="3" id="KW-1185">Reference proteome</keyword>
<evidence type="ECO:0000256" key="1">
    <source>
        <dbReference type="SAM" id="Phobius"/>
    </source>
</evidence>
<gene>
    <name evidence="2" type="ORF">EYF80_046403</name>
</gene>
<protein>
    <submittedName>
        <fullName evidence="2">Uncharacterized protein</fullName>
    </submittedName>
</protein>